<protein>
    <recommendedName>
        <fullName evidence="1">DUF4097 domain-containing protein</fullName>
    </recommendedName>
</protein>
<reference evidence="2" key="2">
    <citation type="submission" date="2020-09" db="EMBL/GenBank/DDBJ databases">
        <authorList>
            <person name="Sun Q."/>
            <person name="Ohkuma M."/>
        </authorList>
    </citation>
    <scope>NUCLEOTIDE SEQUENCE</scope>
    <source>
        <strain evidence="2">JCM 4059</strain>
    </source>
</reference>
<comment type="caution">
    <text evidence="2">The sequence shown here is derived from an EMBL/GenBank/DDBJ whole genome shotgun (WGS) entry which is preliminary data.</text>
</comment>
<name>A0A919B4K5_9ACTN</name>
<evidence type="ECO:0000313" key="3">
    <source>
        <dbReference type="Proteomes" id="UP000638313"/>
    </source>
</evidence>
<evidence type="ECO:0000259" key="1">
    <source>
        <dbReference type="Pfam" id="PF13349"/>
    </source>
</evidence>
<accession>A0A919B4K5</accession>
<proteinExistence type="predicted"/>
<evidence type="ECO:0000313" key="2">
    <source>
        <dbReference type="EMBL" id="GHF51325.1"/>
    </source>
</evidence>
<feature type="domain" description="DUF4097" evidence="1">
    <location>
        <begin position="193"/>
        <end position="264"/>
    </location>
</feature>
<dbReference type="EMBL" id="BNBD01000006">
    <property type="protein sequence ID" value="GHF51325.1"/>
    <property type="molecule type" value="Genomic_DNA"/>
</dbReference>
<organism evidence="2 3">
    <name type="scientific">Streptomyces mashuensis</name>
    <dbReference type="NCBI Taxonomy" id="33904"/>
    <lineage>
        <taxon>Bacteria</taxon>
        <taxon>Bacillati</taxon>
        <taxon>Actinomycetota</taxon>
        <taxon>Actinomycetes</taxon>
        <taxon>Kitasatosporales</taxon>
        <taxon>Streptomycetaceae</taxon>
        <taxon>Streptomyces</taxon>
    </lineage>
</organism>
<gene>
    <name evidence="2" type="ORF">GCM10010218_36090</name>
</gene>
<keyword evidence="3" id="KW-1185">Reference proteome</keyword>
<reference evidence="2" key="1">
    <citation type="journal article" date="2014" name="Int. J. Syst. Evol. Microbiol.">
        <title>Complete genome sequence of Corynebacterium casei LMG S-19264T (=DSM 44701T), isolated from a smear-ripened cheese.</title>
        <authorList>
            <consortium name="US DOE Joint Genome Institute (JGI-PGF)"/>
            <person name="Walter F."/>
            <person name="Albersmeier A."/>
            <person name="Kalinowski J."/>
            <person name="Ruckert C."/>
        </authorList>
    </citation>
    <scope>NUCLEOTIDE SEQUENCE</scope>
    <source>
        <strain evidence="2">JCM 4059</strain>
    </source>
</reference>
<dbReference type="AlphaFoldDB" id="A0A919B4K5"/>
<sequence length="276" mass="28551">MPDQSPWSLAEPAKLTFDGPVTALKARIIGGALNVVASDSGPARLELTEIKGAPLVVKLEDGLLTVGYPDLPGSFLKWLDRKSWKRSATVTLTVPTATRTDAGVVTADAVVSGISGATDVHSVSGDVTLVGVTGPVDAETVSGRLEAQSLGGDLRFKSVSGELTLVEHRSGTVKAESVGGDMTVDLAAGRHPELALTSVSGQIAIRLPQQVDAEVNANTTSGDVSCAFDDLRVEGQWGAKTITGRLGEGGGRLRVTTVSGAVALLRRPQEHEGKVL</sequence>
<feature type="domain" description="DUF4097" evidence="1">
    <location>
        <begin position="117"/>
        <end position="186"/>
    </location>
</feature>
<dbReference type="InterPro" id="IPR025164">
    <property type="entry name" value="Toastrack_DUF4097"/>
</dbReference>
<dbReference type="Proteomes" id="UP000638313">
    <property type="component" value="Unassembled WGS sequence"/>
</dbReference>
<dbReference type="Pfam" id="PF13349">
    <property type="entry name" value="DUF4097"/>
    <property type="match status" value="2"/>
</dbReference>
<dbReference type="RefSeq" id="WP_190130623.1">
    <property type="nucleotide sequence ID" value="NZ_BNBD01000006.1"/>
</dbReference>